<protein>
    <recommendedName>
        <fullName evidence="2">peptide-methionine (S)-S-oxide reductase</fullName>
        <ecNumber evidence="2">1.8.4.11</ecNumber>
    </recommendedName>
    <alternativeName>
        <fullName evidence="5">Peptide-methionine (S)-S-oxide reductase</fullName>
    </alternativeName>
    <alternativeName>
        <fullName evidence="4">Protein-methionine-S-oxide reductase</fullName>
    </alternativeName>
</protein>
<dbReference type="NCBIfam" id="TIGR00401">
    <property type="entry name" value="msrA"/>
    <property type="match status" value="1"/>
</dbReference>
<dbReference type="EMBL" id="JALJOU010000003">
    <property type="protein sequence ID" value="KAK9845330.1"/>
    <property type="molecule type" value="Genomic_DNA"/>
</dbReference>
<dbReference type="HAMAP" id="MF_01401">
    <property type="entry name" value="MsrA"/>
    <property type="match status" value="1"/>
</dbReference>
<dbReference type="Gene3D" id="3.30.1060.10">
    <property type="entry name" value="Peptide methionine sulphoxide reductase MsrA"/>
    <property type="match status" value="1"/>
</dbReference>
<evidence type="ECO:0000256" key="6">
    <source>
        <dbReference type="ARBA" id="ARBA00047806"/>
    </source>
</evidence>
<comment type="similarity">
    <text evidence="1">Belongs to the MsrA Met sulfoxide reductase family.</text>
</comment>
<dbReference type="SUPFAM" id="SSF55068">
    <property type="entry name" value="Peptide methionine sulfoxide reductase"/>
    <property type="match status" value="1"/>
</dbReference>
<evidence type="ECO:0000256" key="2">
    <source>
        <dbReference type="ARBA" id="ARBA00012502"/>
    </source>
</evidence>
<keyword evidence="10" id="KW-1185">Reference proteome</keyword>
<dbReference type="Pfam" id="PF01625">
    <property type="entry name" value="PMSR"/>
    <property type="match status" value="1"/>
</dbReference>
<dbReference type="Proteomes" id="UP001445335">
    <property type="component" value="Unassembled WGS sequence"/>
</dbReference>
<dbReference type="GO" id="GO:0008113">
    <property type="term" value="F:peptide-methionine (S)-S-oxide reductase activity"/>
    <property type="evidence" value="ECO:0007669"/>
    <property type="project" value="UniProtKB-EC"/>
</dbReference>
<feature type="domain" description="Peptide methionine sulphoxide reductase MsrA" evidence="8">
    <location>
        <begin position="51"/>
        <end position="202"/>
    </location>
</feature>
<comment type="catalytic activity">
    <reaction evidence="6">
        <text>L-methionyl-[protein] + [thioredoxin]-disulfide + H2O = L-methionyl-(S)-S-oxide-[protein] + [thioredoxin]-dithiol</text>
        <dbReference type="Rhea" id="RHEA:14217"/>
        <dbReference type="Rhea" id="RHEA-COMP:10698"/>
        <dbReference type="Rhea" id="RHEA-COMP:10700"/>
        <dbReference type="Rhea" id="RHEA-COMP:12313"/>
        <dbReference type="Rhea" id="RHEA-COMP:12315"/>
        <dbReference type="ChEBI" id="CHEBI:15377"/>
        <dbReference type="ChEBI" id="CHEBI:16044"/>
        <dbReference type="ChEBI" id="CHEBI:29950"/>
        <dbReference type="ChEBI" id="CHEBI:44120"/>
        <dbReference type="ChEBI" id="CHEBI:50058"/>
        <dbReference type="EC" id="1.8.4.11"/>
    </reaction>
</comment>
<evidence type="ECO:0000256" key="3">
    <source>
        <dbReference type="ARBA" id="ARBA00023002"/>
    </source>
</evidence>
<evidence type="ECO:0000256" key="7">
    <source>
        <dbReference type="ARBA" id="ARBA00048782"/>
    </source>
</evidence>
<keyword evidence="3" id="KW-0560">Oxidoreductase</keyword>
<accession>A0AAW1SHL4</accession>
<dbReference type="InterPro" id="IPR050162">
    <property type="entry name" value="MsrA_MetSO_reductase"/>
</dbReference>
<reference evidence="9 10" key="1">
    <citation type="journal article" date="2024" name="Nat. Commun.">
        <title>Phylogenomics reveals the evolutionary origins of lichenization in chlorophyte algae.</title>
        <authorList>
            <person name="Puginier C."/>
            <person name="Libourel C."/>
            <person name="Otte J."/>
            <person name="Skaloud P."/>
            <person name="Haon M."/>
            <person name="Grisel S."/>
            <person name="Petersen M."/>
            <person name="Berrin J.G."/>
            <person name="Delaux P.M."/>
            <person name="Dal Grande F."/>
            <person name="Keller J."/>
        </authorList>
    </citation>
    <scope>NUCLEOTIDE SEQUENCE [LARGE SCALE GENOMIC DNA]</scope>
    <source>
        <strain evidence="9 10">SAG 245.80</strain>
    </source>
</reference>
<evidence type="ECO:0000259" key="8">
    <source>
        <dbReference type="Pfam" id="PF01625"/>
    </source>
</evidence>
<evidence type="ECO:0000313" key="10">
    <source>
        <dbReference type="Proteomes" id="UP001445335"/>
    </source>
</evidence>
<name>A0AAW1SHL4_9CHLO</name>
<dbReference type="EC" id="1.8.4.11" evidence="2"/>
<evidence type="ECO:0000256" key="1">
    <source>
        <dbReference type="ARBA" id="ARBA00005591"/>
    </source>
</evidence>
<comment type="catalytic activity">
    <reaction evidence="7">
        <text>[thioredoxin]-disulfide + L-methionine + H2O = L-methionine (S)-S-oxide + [thioredoxin]-dithiol</text>
        <dbReference type="Rhea" id="RHEA:19993"/>
        <dbReference type="Rhea" id="RHEA-COMP:10698"/>
        <dbReference type="Rhea" id="RHEA-COMP:10700"/>
        <dbReference type="ChEBI" id="CHEBI:15377"/>
        <dbReference type="ChEBI" id="CHEBI:29950"/>
        <dbReference type="ChEBI" id="CHEBI:50058"/>
        <dbReference type="ChEBI" id="CHEBI:57844"/>
        <dbReference type="ChEBI" id="CHEBI:58772"/>
        <dbReference type="EC" id="1.8.4.11"/>
    </reaction>
</comment>
<gene>
    <name evidence="9" type="ORF">WJX81_003596</name>
</gene>
<dbReference type="PANTHER" id="PTHR42799">
    <property type="entry name" value="MITOCHONDRIAL PEPTIDE METHIONINE SULFOXIDE REDUCTASE"/>
    <property type="match status" value="1"/>
</dbReference>
<dbReference type="AlphaFoldDB" id="A0AAW1SHL4"/>
<comment type="caution">
    <text evidence="9">The sequence shown here is derived from an EMBL/GenBank/DDBJ whole genome shotgun (WGS) entry which is preliminary data.</text>
</comment>
<evidence type="ECO:0000256" key="5">
    <source>
        <dbReference type="ARBA" id="ARBA00030643"/>
    </source>
</evidence>
<organism evidence="9 10">
    <name type="scientific">Elliptochloris bilobata</name>
    <dbReference type="NCBI Taxonomy" id="381761"/>
    <lineage>
        <taxon>Eukaryota</taxon>
        <taxon>Viridiplantae</taxon>
        <taxon>Chlorophyta</taxon>
        <taxon>core chlorophytes</taxon>
        <taxon>Trebouxiophyceae</taxon>
        <taxon>Trebouxiophyceae incertae sedis</taxon>
        <taxon>Elliptochloris clade</taxon>
        <taxon>Elliptochloris</taxon>
    </lineage>
</organism>
<proteinExistence type="inferred from homology"/>
<dbReference type="InterPro" id="IPR002569">
    <property type="entry name" value="Met_Sox_Rdtase_MsrA_dom"/>
</dbReference>
<dbReference type="GO" id="GO:0005737">
    <property type="term" value="C:cytoplasm"/>
    <property type="evidence" value="ECO:0007669"/>
    <property type="project" value="TreeGrafter"/>
</dbReference>
<dbReference type="FunFam" id="3.30.1060.10:FF:000002">
    <property type="entry name" value="Peptide methionine sulfoxide reductase"/>
    <property type="match status" value="1"/>
</dbReference>
<evidence type="ECO:0000256" key="4">
    <source>
        <dbReference type="ARBA" id="ARBA00030273"/>
    </source>
</evidence>
<dbReference type="GO" id="GO:0034599">
    <property type="term" value="P:cellular response to oxidative stress"/>
    <property type="evidence" value="ECO:0007669"/>
    <property type="project" value="TreeGrafter"/>
</dbReference>
<dbReference type="InterPro" id="IPR036509">
    <property type="entry name" value="Met_Sox_Rdtase_MsrA_sf"/>
</dbReference>
<evidence type="ECO:0000313" key="9">
    <source>
        <dbReference type="EMBL" id="KAK9845330.1"/>
    </source>
</evidence>
<dbReference type="PANTHER" id="PTHR42799:SF2">
    <property type="entry name" value="MITOCHONDRIAL PEPTIDE METHIONINE SULFOXIDE REDUCTASE"/>
    <property type="match status" value="1"/>
</dbReference>
<sequence>MANFLSRLFGGGSGTPANTEDKGGSVLSWARTAKPGCELAPAAAPDDLQLATFAGGCFWGLELAYQRVPGVVRTSVGYTGGHDPAPNYNSVCSGSTGHAEAVQVTYDPREVSYERLLSEFFQRVDPTTRNRQGGDVGSQYRSALYHHSPEQQAAAKKAFAEASEQLAQGTFRPVRGRSLVTELAPAGDYYLAEKYHQQYLAKGGRFGMAQSADKGATDKIRCYG</sequence>